<dbReference type="InterPro" id="IPR002941">
    <property type="entry name" value="DNA_methylase_N4/N6"/>
</dbReference>
<keyword evidence="3 10" id="KW-0808">Transferase</keyword>
<keyword evidence="2 10" id="KW-0489">Methyltransferase</keyword>
<keyword evidence="5" id="KW-0680">Restriction system</keyword>
<proteinExistence type="inferred from homology"/>
<dbReference type="PROSITE" id="PS00093">
    <property type="entry name" value="N4_MTASE"/>
    <property type="match status" value="1"/>
</dbReference>
<evidence type="ECO:0000256" key="3">
    <source>
        <dbReference type="ARBA" id="ARBA00022679"/>
    </source>
</evidence>
<sequence length="294" mass="32957">MAPRGRLHRMLTEGVVHGDAADLIPRLPEGSVDLFFTSPPYADARAYSRIHPDLYVEWFLPYAEQMFAATAETGSLVINIKNRVANRGPLKGQRHPYVYQLVLALQQMGWRWVETYIWAKPNAVPGRFGPRAKDSFEYVYHFARGPRPYFDLDAVRIPYKADAAEIARRNRDLNGRRTTEAGFGRDRTKTYLRGGADPGNVVAVPQTYNQYRGVAHTAAMPEGLAEFFIRCASPKGGLVVDPFAGSGTTVVVARRYDRQAVGFELHEEFVTESRRRIAADIADDPSAELRVVGQ</sequence>
<dbReference type="InterPro" id="IPR001091">
    <property type="entry name" value="RM_Methyltransferase"/>
</dbReference>
<evidence type="ECO:0000313" key="10">
    <source>
        <dbReference type="EMBL" id="GFH00007.1"/>
    </source>
</evidence>
<evidence type="ECO:0000256" key="5">
    <source>
        <dbReference type="ARBA" id="ARBA00022747"/>
    </source>
</evidence>
<name>A0A7I9ZH25_9MYCO</name>
<dbReference type="EMBL" id="BLLB01000002">
    <property type="protein sequence ID" value="GFH00007.1"/>
    <property type="molecule type" value="Genomic_DNA"/>
</dbReference>
<dbReference type="PRINTS" id="PR00508">
    <property type="entry name" value="S21N4MTFRASE"/>
</dbReference>
<dbReference type="InterPro" id="IPR017985">
    <property type="entry name" value="MeTrfase_CN4_CS"/>
</dbReference>
<organism evidence="10 11">
    <name type="scientific">Mycolicibacterium hippocampi</name>
    <dbReference type="NCBI Taxonomy" id="659824"/>
    <lineage>
        <taxon>Bacteria</taxon>
        <taxon>Bacillati</taxon>
        <taxon>Actinomycetota</taxon>
        <taxon>Actinomycetes</taxon>
        <taxon>Mycobacteriales</taxon>
        <taxon>Mycobacteriaceae</taxon>
        <taxon>Mycolicibacterium</taxon>
    </lineage>
</organism>
<evidence type="ECO:0000313" key="11">
    <source>
        <dbReference type="Proteomes" id="UP000465304"/>
    </source>
</evidence>
<keyword evidence="4" id="KW-0949">S-adenosyl-L-methionine</keyword>
<evidence type="ECO:0000256" key="1">
    <source>
        <dbReference type="ARBA" id="ARBA00010203"/>
    </source>
</evidence>
<dbReference type="Pfam" id="PF01555">
    <property type="entry name" value="N6_N4_Mtase"/>
    <property type="match status" value="1"/>
</dbReference>
<dbReference type="GO" id="GO:0015667">
    <property type="term" value="F:site-specific DNA-methyltransferase (cytosine-N4-specific) activity"/>
    <property type="evidence" value="ECO:0007669"/>
    <property type="project" value="UniProtKB-EC"/>
</dbReference>
<keyword evidence="6" id="KW-0238">DNA-binding</keyword>
<evidence type="ECO:0000259" key="9">
    <source>
        <dbReference type="Pfam" id="PF01555"/>
    </source>
</evidence>
<evidence type="ECO:0000256" key="4">
    <source>
        <dbReference type="ARBA" id="ARBA00022691"/>
    </source>
</evidence>
<reference evidence="10 11" key="1">
    <citation type="journal article" date="2019" name="Emerg. Microbes Infect.">
        <title>Comprehensive subspecies identification of 175 nontuberculous mycobacteria species based on 7547 genomic profiles.</title>
        <authorList>
            <person name="Matsumoto Y."/>
            <person name="Kinjo T."/>
            <person name="Motooka D."/>
            <person name="Nabeya D."/>
            <person name="Jung N."/>
            <person name="Uechi K."/>
            <person name="Horii T."/>
            <person name="Iida T."/>
            <person name="Fujita J."/>
            <person name="Nakamura S."/>
        </authorList>
    </citation>
    <scope>NUCLEOTIDE SEQUENCE [LARGE SCALE GENOMIC DNA]</scope>
    <source>
        <strain evidence="10 11">JCM 30996</strain>
    </source>
</reference>
<evidence type="ECO:0000256" key="6">
    <source>
        <dbReference type="ARBA" id="ARBA00023125"/>
    </source>
</evidence>
<dbReference type="InterPro" id="IPR029063">
    <property type="entry name" value="SAM-dependent_MTases_sf"/>
</dbReference>
<comment type="similarity">
    <text evidence="1">Belongs to the N(4)/N(6)-methyltransferase family. N(4) subfamily.</text>
</comment>
<comment type="catalytic activity">
    <reaction evidence="7">
        <text>a 2'-deoxycytidine in DNA + S-adenosyl-L-methionine = an N(4)-methyl-2'-deoxycytidine in DNA + S-adenosyl-L-homocysteine + H(+)</text>
        <dbReference type="Rhea" id="RHEA:16857"/>
        <dbReference type="Rhea" id="RHEA-COMP:11369"/>
        <dbReference type="Rhea" id="RHEA-COMP:13674"/>
        <dbReference type="ChEBI" id="CHEBI:15378"/>
        <dbReference type="ChEBI" id="CHEBI:57856"/>
        <dbReference type="ChEBI" id="CHEBI:59789"/>
        <dbReference type="ChEBI" id="CHEBI:85452"/>
        <dbReference type="ChEBI" id="CHEBI:137933"/>
        <dbReference type="EC" id="2.1.1.113"/>
    </reaction>
</comment>
<feature type="domain" description="DNA methylase N-4/N-6" evidence="9">
    <location>
        <begin position="32"/>
        <end position="273"/>
    </location>
</feature>
<evidence type="ECO:0000256" key="8">
    <source>
        <dbReference type="RuleBase" id="RU362026"/>
    </source>
</evidence>
<dbReference type="EC" id="2.1.1.-" evidence="8"/>
<dbReference type="GO" id="GO:0003677">
    <property type="term" value="F:DNA binding"/>
    <property type="evidence" value="ECO:0007669"/>
    <property type="project" value="UniProtKB-KW"/>
</dbReference>
<dbReference type="GO" id="GO:0009307">
    <property type="term" value="P:DNA restriction-modification system"/>
    <property type="evidence" value="ECO:0007669"/>
    <property type="project" value="UniProtKB-KW"/>
</dbReference>
<evidence type="ECO:0000256" key="7">
    <source>
        <dbReference type="ARBA" id="ARBA00049120"/>
    </source>
</evidence>
<comment type="caution">
    <text evidence="10">The sequence shown here is derived from an EMBL/GenBank/DDBJ whole genome shotgun (WGS) entry which is preliminary data.</text>
</comment>
<protein>
    <recommendedName>
        <fullName evidence="8">Methyltransferase</fullName>
        <ecNumber evidence="8">2.1.1.-</ecNumber>
    </recommendedName>
</protein>
<gene>
    <name evidence="10" type="ORF">MHIP_04900</name>
</gene>
<dbReference type="AlphaFoldDB" id="A0A7I9ZH25"/>
<dbReference type="GO" id="GO:0032259">
    <property type="term" value="P:methylation"/>
    <property type="evidence" value="ECO:0007669"/>
    <property type="project" value="UniProtKB-KW"/>
</dbReference>
<keyword evidence="11" id="KW-1185">Reference proteome</keyword>
<accession>A0A7I9ZH25</accession>
<dbReference type="Proteomes" id="UP000465304">
    <property type="component" value="Unassembled WGS sequence"/>
</dbReference>
<dbReference type="RefSeq" id="WP_237166337.1">
    <property type="nucleotide sequence ID" value="NZ_BLLB01000002.1"/>
</dbReference>
<dbReference type="GO" id="GO:0008170">
    <property type="term" value="F:N-methyltransferase activity"/>
    <property type="evidence" value="ECO:0007669"/>
    <property type="project" value="InterPro"/>
</dbReference>
<evidence type="ECO:0000256" key="2">
    <source>
        <dbReference type="ARBA" id="ARBA00022603"/>
    </source>
</evidence>
<dbReference type="Gene3D" id="3.40.50.150">
    <property type="entry name" value="Vaccinia Virus protein VP39"/>
    <property type="match status" value="1"/>
</dbReference>
<dbReference type="SUPFAM" id="SSF53335">
    <property type="entry name" value="S-adenosyl-L-methionine-dependent methyltransferases"/>
    <property type="match status" value="1"/>
</dbReference>